<dbReference type="AlphaFoldDB" id="A0A096PBI6"/>
<dbReference type="EMBL" id="KZ155785">
    <property type="protein sequence ID" value="OUS45914.1"/>
    <property type="molecule type" value="Genomic_DNA"/>
</dbReference>
<evidence type="ECO:0000313" key="2">
    <source>
        <dbReference type="EMBL" id="OUS45914.1"/>
    </source>
</evidence>
<sequence>MSGTSATSAARERALGALWGRSRDGWIDVPGAGVGTIFLRPVDADAGDDVERRDVPAVCATLAVFAITGHNPMGRAREGWMNVEANAALARALARSGAKATWKSFGFSMDWREDGFACGFEDRTRGRATMVALGRAFEQGAIYEYAAAADGKRLIRTTVPCAMGETVREVTDVVVCDAPPGFIDVPWGSST</sequence>
<dbReference type="Pfam" id="PF11697">
    <property type="entry name" value="DUF3293"/>
    <property type="match status" value="1"/>
</dbReference>
<organism evidence="1 3">
    <name type="scientific">Ostreococcus tauri</name>
    <name type="common">Marine green alga</name>
    <dbReference type="NCBI Taxonomy" id="70448"/>
    <lineage>
        <taxon>Eukaryota</taxon>
        <taxon>Viridiplantae</taxon>
        <taxon>Chlorophyta</taxon>
        <taxon>Mamiellophyceae</taxon>
        <taxon>Mamiellales</taxon>
        <taxon>Bathycoccaceae</taxon>
        <taxon>Ostreococcus</taxon>
    </lineage>
</organism>
<protein>
    <recommendedName>
        <fullName evidence="4">DUF3293 domain-containing protein</fullName>
    </recommendedName>
</protein>
<evidence type="ECO:0008006" key="4">
    <source>
        <dbReference type="Google" id="ProtNLM"/>
    </source>
</evidence>
<keyword evidence="3" id="KW-1185">Reference proteome</keyword>
<dbReference type="EMBL" id="CAID01000014">
    <property type="protein sequence ID" value="CEG02048.1"/>
    <property type="molecule type" value="Genomic_DNA"/>
</dbReference>
<name>A0A096PBI6_OSTTA</name>
<reference evidence="1" key="2">
    <citation type="journal article" date="2014" name="BMC Genomics">
        <title>An improved genome of the model marine alga Ostreococcus tauri unfolds by assessing Illumina de novo assemblies.</title>
        <authorList>
            <person name="Blanc-Mathieu R."/>
            <person name="Verhelst B."/>
            <person name="Derelle E."/>
            <person name="Rombauts S."/>
            <person name="Bouget F.Y."/>
            <person name="Carre I."/>
            <person name="Chateau A."/>
            <person name="Eyre-Walker A."/>
            <person name="Grimsley N."/>
            <person name="Moreau H."/>
            <person name="Piegu B."/>
            <person name="Rivals E."/>
            <person name="Schackwitz W."/>
            <person name="Van de Peer Y."/>
            <person name="Piganeau G."/>
        </authorList>
    </citation>
    <scope>NUCLEOTIDE SEQUENCE</scope>
    <source>
        <strain evidence="1">RCC4221</strain>
    </source>
</reference>
<gene>
    <name evidence="2" type="ORF">BE221DRAFT_206040</name>
    <name evidence="1" type="ORF">OT_ostta14g01260</name>
</gene>
<accession>A0A454XQU7</accession>
<reference evidence="2" key="3">
    <citation type="submission" date="2017-04" db="EMBL/GenBank/DDBJ databases">
        <title>Population genomics of picophytoplankton unveils novel chromosome hypervariability.</title>
        <authorList>
            <consortium name="DOE Joint Genome Institute"/>
            <person name="Blanc-Mathieu R."/>
            <person name="Krasovec M."/>
            <person name="Hebrard M."/>
            <person name="Yau S."/>
            <person name="Desgranges E."/>
            <person name="Martin J."/>
            <person name="Schackwitz W."/>
            <person name="Kuo A."/>
            <person name="Salin G."/>
            <person name="Donnadieu C."/>
            <person name="Desdevises Y."/>
            <person name="Sanchez-Ferandin S."/>
            <person name="Moreau H."/>
            <person name="Rivals E."/>
            <person name="Grigoriev I.V."/>
            <person name="Grimsley N."/>
            <person name="Eyre-Walker A."/>
            <person name="Piganeau G."/>
        </authorList>
    </citation>
    <scope>NUCLEOTIDE SEQUENCE [LARGE SCALE GENOMIC DNA]</scope>
    <source>
        <strain evidence="2">RCC 1115</strain>
    </source>
</reference>
<reference evidence="1 3" key="1">
    <citation type="journal article" date="2006" name="Proc. Natl. Acad. Sci. U.S.A.">
        <title>Genome analysis of the smallest free-living eukaryote Ostreococcus tauri unveils many unique features.</title>
        <authorList>
            <person name="Derelle E."/>
            <person name="Ferraz C."/>
            <person name="Rombauts S."/>
            <person name="Rouze P."/>
            <person name="Worden A.Z."/>
            <person name="Robbens S."/>
            <person name="Partensky F."/>
            <person name="Degroeve S."/>
            <person name="Echeynie S."/>
            <person name="Cooke R."/>
            <person name="Saeys Y."/>
            <person name="Wuyts J."/>
            <person name="Jabbari K."/>
            <person name="Bowler C."/>
            <person name="Panaud O."/>
            <person name="Piegu B."/>
            <person name="Ball S.G."/>
            <person name="Ral J.-P."/>
            <person name="Bouget F.-Y."/>
            <person name="Piganeau G."/>
            <person name="De Baets B."/>
            <person name="Picard A."/>
            <person name="Delseny M."/>
            <person name="Demaille J."/>
            <person name="Van de Peer Y."/>
            <person name="Moreau H."/>
        </authorList>
    </citation>
    <scope>NUCLEOTIDE SEQUENCE [LARGE SCALE GENOMIC DNA]</scope>
    <source>
        <strain evidence="1 3">OTTH0595</strain>
    </source>
</reference>
<dbReference type="Proteomes" id="UP000195557">
    <property type="component" value="Unassembled WGS sequence"/>
</dbReference>
<proteinExistence type="predicted"/>
<accession>A0A1Y5ICG3</accession>
<dbReference type="Proteomes" id="UP000009170">
    <property type="component" value="Unassembled WGS sequence"/>
</dbReference>
<evidence type="ECO:0000313" key="1">
    <source>
        <dbReference type="EMBL" id="CEG02048.1"/>
    </source>
</evidence>
<accession>A0A096PBI6</accession>
<dbReference type="InterPro" id="IPR021710">
    <property type="entry name" value="DUF3293"/>
</dbReference>
<evidence type="ECO:0000313" key="3">
    <source>
        <dbReference type="Proteomes" id="UP000009170"/>
    </source>
</evidence>
<dbReference type="InParanoid" id="A0A096PBI6"/>